<feature type="compositionally biased region" description="Polar residues" evidence="1">
    <location>
        <begin position="218"/>
        <end position="229"/>
    </location>
</feature>
<dbReference type="EMBL" id="ML993864">
    <property type="protein sequence ID" value="KAF2204985.1"/>
    <property type="molecule type" value="Genomic_DNA"/>
</dbReference>
<gene>
    <name evidence="3" type="ORF">GQ43DRAFT_386723</name>
</gene>
<feature type="compositionally biased region" description="Basic and acidic residues" evidence="1">
    <location>
        <begin position="468"/>
        <end position="482"/>
    </location>
</feature>
<feature type="compositionally biased region" description="Polar residues" evidence="1">
    <location>
        <begin position="404"/>
        <end position="419"/>
    </location>
</feature>
<feature type="compositionally biased region" description="Low complexity" evidence="1">
    <location>
        <begin position="337"/>
        <end position="348"/>
    </location>
</feature>
<proteinExistence type="predicted"/>
<feature type="compositionally biased region" description="Basic and acidic residues" evidence="1">
    <location>
        <begin position="276"/>
        <end position="299"/>
    </location>
</feature>
<keyword evidence="2" id="KW-1133">Transmembrane helix</keyword>
<feature type="compositionally biased region" description="Basic and acidic residues" evidence="1">
    <location>
        <begin position="492"/>
        <end position="510"/>
    </location>
</feature>
<protein>
    <submittedName>
        <fullName evidence="3">Uncharacterized protein</fullName>
    </submittedName>
</protein>
<feature type="region of interest" description="Disordered" evidence="1">
    <location>
        <begin position="186"/>
        <end position="229"/>
    </location>
</feature>
<keyword evidence="4" id="KW-1185">Reference proteome</keyword>
<feature type="region of interest" description="Disordered" evidence="1">
    <location>
        <begin position="551"/>
        <end position="604"/>
    </location>
</feature>
<keyword evidence="2" id="KW-0472">Membrane</keyword>
<dbReference type="Proteomes" id="UP000799536">
    <property type="component" value="Unassembled WGS sequence"/>
</dbReference>
<comment type="caution">
    <text evidence="3">The sequence shown here is derived from an EMBL/GenBank/DDBJ whole genome shotgun (WGS) entry which is preliminary data.</text>
</comment>
<dbReference type="AlphaFoldDB" id="A0A9P4JTP2"/>
<evidence type="ECO:0000313" key="3">
    <source>
        <dbReference type="EMBL" id="KAF2204985.1"/>
    </source>
</evidence>
<sequence>MTARRPLQPLSPLSYNIVTGTYIAKVSGSLDGLSAMEEWVQHDNHHDSDSVISGLTALESDTDEFGKLMIQSQRDQRRVNDALRGNVQAFRKARMHPRVGLTLENLERNNGVNNAALGSSGRRQFESPPSEGSNISDPVMRPPVQWGRKARSNTDWLKRNFAAEDQAGHQDQADNRTDAISPYAEEHTPRQTGAHRVSDADIPIPSVEDSPLSHKHSASNYGTPSSARRQNATLDSIHDWDMSFDLNEASIIASTPYVPRNRMLDDIREREIESLKEQEAATRRKAKARETPPVEERWPKPASQPSLLTSANRPSISEQTTRDMGSMGNKPRRRTNSSISSLHSLPVSGEGERIPNSPVVVYKSSESVGSVDRSILANAQSHSSRPDPRREDSHELLRRLARASSMSGTPSPGRTSTVRPRTAPAKQPGTSADKAPTITLVLNNQDKLGSQENAKDPMAGDTVATASENHKRGPQEVIKDSAAKGLTATVQENRKPDLKMKEPEDSRKESSGWQGSLAPDANSTPISIKQAPLTAKTPKVTGGWVDTFIETPAHQPTLPTPSISRSRSPSPKRSSPSKKCFENTQTSQAVEPPTAVPEATKPNLPGSALEAIVEEAKSMGRDQGSEDAYGDSTIDSLEEMIASAAEDTETRDRDDDTLQGLKLPSGTPKNEAERQRQKEIIHLHNMNARLRAARTSIRDASRGMKRVGNQVHHAESEETTKVTKGTRQACPCVVDGHQNLVKAVISQAWTGFKGLFYNGISRRRVGLTWLGLLLLLSLLWGLSELFLCDIYCQPLYATSMKGFGVDPDAPRMPYVTLTVLSRPFRPAMDLVHWIWTTVSHSSFKVEAARETATMAARQFTTRAYAQTQQTWEPEFSMDDDIPI</sequence>
<keyword evidence="2" id="KW-0812">Transmembrane</keyword>
<feature type="compositionally biased region" description="Polar residues" evidence="1">
    <location>
        <begin position="440"/>
        <end position="452"/>
    </location>
</feature>
<feature type="compositionally biased region" description="Basic and acidic residues" evidence="1">
    <location>
        <begin position="712"/>
        <end position="721"/>
    </location>
</feature>
<feature type="compositionally biased region" description="Low complexity" evidence="1">
    <location>
        <begin position="564"/>
        <end position="578"/>
    </location>
</feature>
<feature type="transmembrane region" description="Helical" evidence="2">
    <location>
        <begin position="769"/>
        <end position="792"/>
    </location>
</feature>
<feature type="region of interest" description="Disordered" evidence="1">
    <location>
        <begin position="645"/>
        <end position="675"/>
    </location>
</feature>
<feature type="region of interest" description="Disordered" evidence="1">
    <location>
        <begin position="276"/>
        <end position="355"/>
    </location>
</feature>
<evidence type="ECO:0000313" key="4">
    <source>
        <dbReference type="Proteomes" id="UP000799536"/>
    </source>
</evidence>
<name>A0A9P4JTP2_9PLEO</name>
<feature type="region of interest" description="Disordered" evidence="1">
    <location>
        <begin position="111"/>
        <end position="149"/>
    </location>
</feature>
<evidence type="ECO:0000256" key="2">
    <source>
        <dbReference type="SAM" id="Phobius"/>
    </source>
</evidence>
<accession>A0A9P4JTP2</accession>
<feature type="region of interest" description="Disordered" evidence="1">
    <location>
        <begin position="701"/>
        <end position="722"/>
    </location>
</feature>
<evidence type="ECO:0000256" key="1">
    <source>
        <dbReference type="SAM" id="MobiDB-lite"/>
    </source>
</evidence>
<dbReference type="OrthoDB" id="3439035at2759"/>
<feature type="compositionally biased region" description="Polar residues" evidence="1">
    <location>
        <begin position="303"/>
        <end position="323"/>
    </location>
</feature>
<organism evidence="3 4">
    <name type="scientific">Delitschia confertaspora ATCC 74209</name>
    <dbReference type="NCBI Taxonomy" id="1513339"/>
    <lineage>
        <taxon>Eukaryota</taxon>
        <taxon>Fungi</taxon>
        <taxon>Dikarya</taxon>
        <taxon>Ascomycota</taxon>
        <taxon>Pezizomycotina</taxon>
        <taxon>Dothideomycetes</taxon>
        <taxon>Pleosporomycetidae</taxon>
        <taxon>Pleosporales</taxon>
        <taxon>Delitschiaceae</taxon>
        <taxon>Delitschia</taxon>
    </lineage>
</organism>
<feature type="region of interest" description="Disordered" evidence="1">
    <location>
        <begin position="401"/>
        <end position="539"/>
    </location>
</feature>
<reference evidence="3" key="1">
    <citation type="journal article" date="2020" name="Stud. Mycol.">
        <title>101 Dothideomycetes genomes: a test case for predicting lifestyles and emergence of pathogens.</title>
        <authorList>
            <person name="Haridas S."/>
            <person name="Albert R."/>
            <person name="Binder M."/>
            <person name="Bloem J."/>
            <person name="Labutti K."/>
            <person name="Salamov A."/>
            <person name="Andreopoulos B."/>
            <person name="Baker S."/>
            <person name="Barry K."/>
            <person name="Bills G."/>
            <person name="Bluhm B."/>
            <person name="Cannon C."/>
            <person name="Castanera R."/>
            <person name="Culley D."/>
            <person name="Daum C."/>
            <person name="Ezra D."/>
            <person name="Gonzalez J."/>
            <person name="Henrissat B."/>
            <person name="Kuo A."/>
            <person name="Liang C."/>
            <person name="Lipzen A."/>
            <person name="Lutzoni F."/>
            <person name="Magnuson J."/>
            <person name="Mondo S."/>
            <person name="Nolan M."/>
            <person name="Ohm R."/>
            <person name="Pangilinan J."/>
            <person name="Park H.-J."/>
            <person name="Ramirez L."/>
            <person name="Alfaro M."/>
            <person name="Sun H."/>
            <person name="Tritt A."/>
            <person name="Yoshinaga Y."/>
            <person name="Zwiers L.-H."/>
            <person name="Turgeon B."/>
            <person name="Goodwin S."/>
            <person name="Spatafora J."/>
            <person name="Crous P."/>
            <person name="Grigoriev I."/>
        </authorList>
    </citation>
    <scope>NUCLEOTIDE SEQUENCE</scope>
    <source>
        <strain evidence="3">ATCC 74209</strain>
    </source>
</reference>